<evidence type="ECO:0000313" key="2">
    <source>
        <dbReference type="Proteomes" id="UP000318138"/>
    </source>
</evidence>
<dbReference type="InterPro" id="IPR010712">
    <property type="entry name" value="Arsenical-R_ArsD"/>
</dbReference>
<dbReference type="Gene3D" id="3.40.30.10">
    <property type="entry name" value="Glutaredoxin"/>
    <property type="match status" value="1"/>
</dbReference>
<dbReference type="Proteomes" id="UP000318138">
    <property type="component" value="Chromosome"/>
</dbReference>
<dbReference type="AlphaFoldDB" id="A0A859FD54"/>
<accession>A0A859FD54</accession>
<evidence type="ECO:0000313" key="1">
    <source>
        <dbReference type="EMBL" id="QKS70504.1"/>
    </source>
</evidence>
<organism evidence="1 2">
    <name type="scientific">Paenalkalicoccus suaedae</name>
    <dbReference type="NCBI Taxonomy" id="2592382"/>
    <lineage>
        <taxon>Bacteria</taxon>
        <taxon>Bacillati</taxon>
        <taxon>Bacillota</taxon>
        <taxon>Bacilli</taxon>
        <taxon>Bacillales</taxon>
        <taxon>Bacillaceae</taxon>
        <taxon>Paenalkalicoccus</taxon>
    </lineage>
</organism>
<protein>
    <submittedName>
        <fullName evidence="1">Arsenite efflux transporter metallochaperone ArsD</fullName>
    </submittedName>
</protein>
<dbReference type="GO" id="GO:0003677">
    <property type="term" value="F:DNA binding"/>
    <property type="evidence" value="ECO:0007669"/>
    <property type="project" value="InterPro"/>
</dbReference>
<dbReference type="RefSeq" id="WP_176008541.1">
    <property type="nucleotide sequence ID" value="NZ_CP041372.2"/>
</dbReference>
<dbReference type="Pfam" id="PF06953">
    <property type="entry name" value="ArsD"/>
    <property type="match status" value="1"/>
</dbReference>
<dbReference type="NCBIfam" id="NF033727">
    <property type="entry name" value="chaperon_ArsD"/>
    <property type="match status" value="1"/>
</dbReference>
<dbReference type="EMBL" id="CP041372">
    <property type="protein sequence ID" value="QKS70504.1"/>
    <property type="molecule type" value="Genomic_DNA"/>
</dbReference>
<dbReference type="GO" id="GO:0046685">
    <property type="term" value="P:response to arsenic-containing substance"/>
    <property type="evidence" value="ECO:0007669"/>
    <property type="project" value="InterPro"/>
</dbReference>
<name>A0A859FD54_9BACI</name>
<dbReference type="KEGG" id="psua:FLK61_27515"/>
<proteinExistence type="predicted"/>
<gene>
    <name evidence="1" type="primary">arsD</name>
    <name evidence="1" type="ORF">FLK61_27515</name>
</gene>
<reference evidence="2" key="1">
    <citation type="submission" date="2019-07" db="EMBL/GenBank/DDBJ databases">
        <title>Bacillus alkalisoli sp. nov. isolated from saline soil.</title>
        <authorList>
            <person name="Sun J.-Q."/>
            <person name="Xu L."/>
        </authorList>
    </citation>
    <scope>NUCLEOTIDE SEQUENCE [LARGE SCALE GENOMIC DNA]</scope>
    <source>
        <strain evidence="2">M4U3P1</strain>
    </source>
</reference>
<dbReference type="GO" id="GO:0045892">
    <property type="term" value="P:negative regulation of DNA-templated transcription"/>
    <property type="evidence" value="ECO:0007669"/>
    <property type="project" value="InterPro"/>
</dbReference>
<keyword evidence="2" id="KW-1185">Reference proteome</keyword>
<sequence>MPKIEIFDPALCCSTGVCGPDVDPELTRFAKLHVELQRAGVDASRYNLSQEPGPFVENPEVGAIINEDLSLLPLTAIDGKVVKKGAYPTEAELMDWLQLDEGALRPKQPKNAINLL</sequence>